<dbReference type="AlphaFoldDB" id="A0A0F9NMV0"/>
<comment type="caution">
    <text evidence="2">The sequence shown here is derived from an EMBL/GenBank/DDBJ whole genome shotgun (WGS) entry which is preliminary data.</text>
</comment>
<reference evidence="2" key="1">
    <citation type="journal article" date="2015" name="Nature">
        <title>Complex archaea that bridge the gap between prokaryotes and eukaryotes.</title>
        <authorList>
            <person name="Spang A."/>
            <person name="Saw J.H."/>
            <person name="Jorgensen S.L."/>
            <person name="Zaremba-Niedzwiedzka K."/>
            <person name="Martijn J."/>
            <person name="Lind A.E."/>
            <person name="van Eijk R."/>
            <person name="Schleper C."/>
            <person name="Guy L."/>
            <person name="Ettema T.J."/>
        </authorList>
    </citation>
    <scope>NUCLEOTIDE SEQUENCE</scope>
</reference>
<sequence>MVKKTTINKEEKIEDEFDDVDELPTPTIAKSPPTSEIELMEQKLAELKAQETRKNLITDFPIWKEKIEKELAGIQGYLEKIHPVLTLHNQKFKELEVKKK</sequence>
<evidence type="ECO:0000313" key="2">
    <source>
        <dbReference type="EMBL" id="KKM90155.1"/>
    </source>
</evidence>
<protein>
    <recommendedName>
        <fullName evidence="3">Nucleotide exchange factor GrpE</fullName>
    </recommendedName>
</protein>
<dbReference type="EMBL" id="LAZR01006712">
    <property type="protein sequence ID" value="KKM90155.1"/>
    <property type="molecule type" value="Genomic_DNA"/>
</dbReference>
<accession>A0A0F9NMV0</accession>
<evidence type="ECO:0008006" key="3">
    <source>
        <dbReference type="Google" id="ProtNLM"/>
    </source>
</evidence>
<gene>
    <name evidence="2" type="ORF">LCGC14_1241530</name>
</gene>
<proteinExistence type="predicted"/>
<name>A0A0F9NMV0_9ZZZZ</name>
<feature type="compositionally biased region" description="Acidic residues" evidence="1">
    <location>
        <begin position="13"/>
        <end position="22"/>
    </location>
</feature>
<feature type="region of interest" description="Disordered" evidence="1">
    <location>
        <begin position="1"/>
        <end position="32"/>
    </location>
</feature>
<evidence type="ECO:0000256" key="1">
    <source>
        <dbReference type="SAM" id="MobiDB-lite"/>
    </source>
</evidence>
<organism evidence="2">
    <name type="scientific">marine sediment metagenome</name>
    <dbReference type="NCBI Taxonomy" id="412755"/>
    <lineage>
        <taxon>unclassified sequences</taxon>
        <taxon>metagenomes</taxon>
        <taxon>ecological metagenomes</taxon>
    </lineage>
</organism>